<name>A0A147KCJ1_9BACI</name>
<organism evidence="2 3">
    <name type="scientific">Bacillus coahuilensis p1.1.43</name>
    <dbReference type="NCBI Taxonomy" id="1150625"/>
    <lineage>
        <taxon>Bacteria</taxon>
        <taxon>Bacillati</taxon>
        <taxon>Bacillota</taxon>
        <taxon>Bacilli</taxon>
        <taxon>Bacillales</taxon>
        <taxon>Bacillaceae</taxon>
        <taxon>Bacillus</taxon>
    </lineage>
</organism>
<dbReference type="Pfam" id="PF21598">
    <property type="entry name" value="PvuRts1I-like_N"/>
    <property type="match status" value="1"/>
</dbReference>
<protein>
    <recommendedName>
        <fullName evidence="1">Restriction endonuclease PvuRts1 I-like N-terminal domain-containing protein</fullName>
    </recommendedName>
</protein>
<dbReference type="AlphaFoldDB" id="A0A147KCJ1"/>
<dbReference type="EMBL" id="LDYG01000001">
    <property type="protein sequence ID" value="KUP09413.1"/>
    <property type="molecule type" value="Genomic_DNA"/>
</dbReference>
<accession>A0A147KCJ1</accession>
<comment type="caution">
    <text evidence="2">The sequence shown here is derived from an EMBL/GenBank/DDBJ whole genome shotgun (WGS) entry which is preliminary data.</text>
</comment>
<dbReference type="STRING" id="1150625.Q75_00355"/>
<evidence type="ECO:0000313" key="2">
    <source>
        <dbReference type="EMBL" id="KUP09413.1"/>
    </source>
</evidence>
<dbReference type="PATRIC" id="fig|1150625.3.peg.72"/>
<reference evidence="2 3" key="1">
    <citation type="journal article" date="2016" name="Front. Microbiol.">
        <title>Microevolution Analysis of Bacillus coahuilensis Unveils Differences in Phosphorus Acquisition Strategies and Their Regulation.</title>
        <authorList>
            <person name="Gomez-Lunar Z."/>
            <person name="Hernandez-Gonzalez I."/>
            <person name="Rodriguez-Torres M.D."/>
            <person name="Souza V."/>
            <person name="Olmedo-Alvarez G."/>
        </authorList>
    </citation>
    <scope>NUCLEOTIDE SEQUENCE [LARGE SCALE GENOMIC DNA]</scope>
    <source>
        <strain evidence="3">p1.1.43</strain>
    </source>
</reference>
<dbReference type="InterPro" id="IPR048797">
    <property type="entry name" value="PvuRts1I-like_N"/>
</dbReference>
<gene>
    <name evidence="2" type="ORF">Q75_00355</name>
</gene>
<evidence type="ECO:0000259" key="1">
    <source>
        <dbReference type="Pfam" id="PF21598"/>
    </source>
</evidence>
<sequence>MLHFIQKKEDEPKVKRMLKYNYIKAQLAKTNKKNDENYVVTRLWNKLDNTDIKFITQQYVVRENGKYALTDMYFPQVGGGPYAQEIPRTL</sequence>
<keyword evidence="3" id="KW-1185">Reference proteome</keyword>
<dbReference type="Proteomes" id="UP000074108">
    <property type="component" value="Unassembled WGS sequence"/>
</dbReference>
<proteinExistence type="predicted"/>
<evidence type="ECO:0000313" key="3">
    <source>
        <dbReference type="Proteomes" id="UP000074108"/>
    </source>
</evidence>
<feature type="domain" description="Restriction endonuclease PvuRts1 I-like N-terminal" evidence="1">
    <location>
        <begin position="20"/>
        <end position="77"/>
    </location>
</feature>